<keyword evidence="4 7" id="KW-1133">Transmembrane helix</keyword>
<dbReference type="OrthoDB" id="418595at2759"/>
<feature type="transmembrane region" description="Helical" evidence="7">
    <location>
        <begin position="239"/>
        <end position="261"/>
    </location>
</feature>
<protein>
    <submittedName>
        <fullName evidence="10 11">Protein rhomboid</fullName>
    </submittedName>
</protein>
<dbReference type="GeneID" id="115881868"/>
<evidence type="ECO:0000256" key="2">
    <source>
        <dbReference type="ARBA" id="ARBA00009045"/>
    </source>
</evidence>
<evidence type="ECO:0000313" key="9">
    <source>
        <dbReference type="Proteomes" id="UP000504635"/>
    </source>
</evidence>
<feature type="transmembrane region" description="Helical" evidence="7">
    <location>
        <begin position="49"/>
        <end position="67"/>
    </location>
</feature>
<dbReference type="GO" id="GO:0004252">
    <property type="term" value="F:serine-type endopeptidase activity"/>
    <property type="evidence" value="ECO:0007669"/>
    <property type="project" value="InterPro"/>
</dbReference>
<feature type="transmembrane region" description="Helical" evidence="7">
    <location>
        <begin position="122"/>
        <end position="140"/>
    </location>
</feature>
<dbReference type="AlphaFoldDB" id="A0A6J2XV82"/>
<comment type="similarity">
    <text evidence="2">Belongs to the peptidase S54 family.</text>
</comment>
<dbReference type="InterPro" id="IPR022764">
    <property type="entry name" value="Peptidase_S54_rhomboid_dom"/>
</dbReference>
<dbReference type="InterPro" id="IPR035952">
    <property type="entry name" value="Rhomboid-like_sf"/>
</dbReference>
<dbReference type="KEGG" id="soy:115881868"/>
<keyword evidence="5 7" id="KW-0472">Membrane</keyword>
<evidence type="ECO:0000313" key="11">
    <source>
        <dbReference type="RefSeq" id="XP_030755433.1"/>
    </source>
</evidence>
<evidence type="ECO:0000256" key="5">
    <source>
        <dbReference type="ARBA" id="ARBA00023136"/>
    </source>
</evidence>
<feature type="transmembrane region" description="Helical" evidence="7">
    <location>
        <begin position="98"/>
        <end position="115"/>
    </location>
</feature>
<dbReference type="Proteomes" id="UP000504635">
    <property type="component" value="Unplaced"/>
</dbReference>
<feature type="region of interest" description="Disordered" evidence="6">
    <location>
        <begin position="1"/>
        <end position="21"/>
    </location>
</feature>
<evidence type="ECO:0000256" key="3">
    <source>
        <dbReference type="ARBA" id="ARBA00022692"/>
    </source>
</evidence>
<feature type="domain" description="Peptidase S54 rhomboid" evidence="8">
    <location>
        <begin position="83"/>
        <end position="226"/>
    </location>
</feature>
<proteinExistence type="inferred from homology"/>
<dbReference type="GO" id="GO:0016020">
    <property type="term" value="C:membrane"/>
    <property type="evidence" value="ECO:0007669"/>
    <property type="project" value="UniProtKB-SubCell"/>
</dbReference>
<feature type="transmembrane region" description="Helical" evidence="7">
    <location>
        <begin position="146"/>
        <end position="169"/>
    </location>
</feature>
<dbReference type="PANTHER" id="PTHR45840">
    <property type="entry name" value="RHOMBOID-RELATED PROTEIN"/>
    <property type="match status" value="1"/>
</dbReference>
<reference evidence="10 11" key="1">
    <citation type="submission" date="2025-04" db="UniProtKB">
        <authorList>
            <consortium name="RefSeq"/>
        </authorList>
    </citation>
    <scope>IDENTIFICATION</scope>
    <source>
        <tissue evidence="10 11">Gonads</tissue>
    </source>
</reference>
<name>A0A6J2XV82_SITOR</name>
<dbReference type="PANTHER" id="PTHR45840:SF10">
    <property type="entry name" value="RHOMBOID PROTEASE"/>
    <property type="match status" value="1"/>
</dbReference>
<keyword evidence="9" id="KW-1185">Reference proteome</keyword>
<evidence type="ECO:0000256" key="7">
    <source>
        <dbReference type="SAM" id="Phobius"/>
    </source>
</evidence>
<dbReference type="FunFam" id="1.20.1540.10:FF:000050">
    <property type="entry name" value="Rhomboid-like protein"/>
    <property type="match status" value="1"/>
</dbReference>
<evidence type="ECO:0000256" key="4">
    <source>
        <dbReference type="ARBA" id="ARBA00022989"/>
    </source>
</evidence>
<dbReference type="RefSeq" id="XP_030755432.1">
    <property type="nucleotide sequence ID" value="XM_030899572.1"/>
</dbReference>
<dbReference type="InterPro" id="IPR051739">
    <property type="entry name" value="Rhomboid_IM_Serine_Proteases"/>
</dbReference>
<evidence type="ECO:0000256" key="1">
    <source>
        <dbReference type="ARBA" id="ARBA00004141"/>
    </source>
</evidence>
<gene>
    <name evidence="10 11" type="primary">LOC115881868</name>
</gene>
<evidence type="ECO:0000259" key="8">
    <source>
        <dbReference type="Pfam" id="PF01694"/>
    </source>
</evidence>
<dbReference type="RefSeq" id="XP_030755433.1">
    <property type="nucleotide sequence ID" value="XM_030899573.1"/>
</dbReference>
<keyword evidence="3 7" id="KW-0812">Transmembrane</keyword>
<feature type="transmembrane region" description="Helical" evidence="7">
    <location>
        <begin position="207"/>
        <end position="227"/>
    </location>
</feature>
<evidence type="ECO:0000313" key="10">
    <source>
        <dbReference type="RefSeq" id="XP_030755432.1"/>
    </source>
</evidence>
<evidence type="ECO:0000256" key="6">
    <source>
        <dbReference type="SAM" id="MobiDB-lite"/>
    </source>
</evidence>
<dbReference type="Gene3D" id="1.20.1540.10">
    <property type="entry name" value="Rhomboid-like"/>
    <property type="match status" value="1"/>
</dbReference>
<sequence length="278" mass="31572">MKENPYLDDGYMNSPASTPDTSISDEKLLFRSLRDKSSYRNKWIDIRNVPIAIITISVFQLFCHAYFTPTLNKCLRFEPIKRWEVWRFATYMLVHDDWSHLTLNVIIQCIFAAFLERKQGHLRVLIIYLAGGITGVLGATCVHPNLVIGSSAGGYSLLLSNAADLILNYEIITYKLYRSASIATLVLFDIIFDVVHVSSKKEPQVSWQAHLVGAVTGLLLGLVIFQCDTTRHATLRKSFFWLGCILYCVLLVTFIIVAVQIGKCTPPEIIRVHYIYMC</sequence>
<comment type="subcellular location">
    <subcellularLocation>
        <location evidence="1">Membrane</location>
        <topology evidence="1">Multi-pass membrane protein</topology>
    </subcellularLocation>
</comment>
<feature type="transmembrane region" description="Helical" evidence="7">
    <location>
        <begin position="176"/>
        <end position="195"/>
    </location>
</feature>
<organism evidence="9 11">
    <name type="scientific">Sitophilus oryzae</name>
    <name type="common">Rice weevil</name>
    <name type="synonym">Curculio oryzae</name>
    <dbReference type="NCBI Taxonomy" id="7048"/>
    <lineage>
        <taxon>Eukaryota</taxon>
        <taxon>Metazoa</taxon>
        <taxon>Ecdysozoa</taxon>
        <taxon>Arthropoda</taxon>
        <taxon>Hexapoda</taxon>
        <taxon>Insecta</taxon>
        <taxon>Pterygota</taxon>
        <taxon>Neoptera</taxon>
        <taxon>Endopterygota</taxon>
        <taxon>Coleoptera</taxon>
        <taxon>Polyphaga</taxon>
        <taxon>Cucujiformia</taxon>
        <taxon>Curculionidae</taxon>
        <taxon>Dryophthorinae</taxon>
        <taxon>Sitophilus</taxon>
    </lineage>
</organism>
<dbReference type="SUPFAM" id="SSF144091">
    <property type="entry name" value="Rhomboid-like"/>
    <property type="match status" value="1"/>
</dbReference>
<accession>A0A6J2XV82</accession>
<dbReference type="Pfam" id="PF01694">
    <property type="entry name" value="Rhomboid"/>
    <property type="match status" value="1"/>
</dbReference>